<evidence type="ECO:0000256" key="5">
    <source>
        <dbReference type="ARBA" id="ARBA00022553"/>
    </source>
</evidence>
<dbReference type="PRINTS" id="PR00344">
    <property type="entry name" value="BCTRLSENSOR"/>
</dbReference>
<dbReference type="Gene3D" id="1.10.287.130">
    <property type="match status" value="1"/>
</dbReference>
<dbReference type="Proteomes" id="UP000575083">
    <property type="component" value="Unassembled WGS sequence"/>
</dbReference>
<evidence type="ECO:0000256" key="10">
    <source>
        <dbReference type="ARBA" id="ARBA00022840"/>
    </source>
</evidence>
<dbReference type="NCBIfam" id="TIGR01386">
    <property type="entry name" value="cztS_silS_copS"/>
    <property type="match status" value="1"/>
</dbReference>
<gene>
    <name evidence="17" type="ORF">HNP48_001392</name>
</gene>
<dbReference type="CDD" id="cd00082">
    <property type="entry name" value="HisKA"/>
    <property type="match status" value="1"/>
</dbReference>
<dbReference type="CDD" id="cd06225">
    <property type="entry name" value="HAMP"/>
    <property type="match status" value="1"/>
</dbReference>
<dbReference type="InterPro" id="IPR036890">
    <property type="entry name" value="HATPase_C_sf"/>
</dbReference>
<dbReference type="Gene3D" id="6.10.340.10">
    <property type="match status" value="1"/>
</dbReference>
<evidence type="ECO:0000256" key="13">
    <source>
        <dbReference type="ARBA" id="ARBA00023136"/>
    </source>
</evidence>
<dbReference type="InterPro" id="IPR036097">
    <property type="entry name" value="HisK_dim/P_sf"/>
</dbReference>
<dbReference type="PROSITE" id="PS50109">
    <property type="entry name" value="HIS_KIN"/>
    <property type="match status" value="1"/>
</dbReference>
<dbReference type="GO" id="GO:0000155">
    <property type="term" value="F:phosphorelay sensor kinase activity"/>
    <property type="evidence" value="ECO:0007669"/>
    <property type="project" value="InterPro"/>
</dbReference>
<keyword evidence="11 14" id="KW-1133">Transmembrane helix</keyword>
<dbReference type="InterPro" id="IPR003660">
    <property type="entry name" value="HAMP_dom"/>
</dbReference>
<dbReference type="InterPro" id="IPR006290">
    <property type="entry name" value="CztS_silS_copS"/>
</dbReference>
<evidence type="ECO:0000256" key="12">
    <source>
        <dbReference type="ARBA" id="ARBA00023012"/>
    </source>
</evidence>
<evidence type="ECO:0000256" key="6">
    <source>
        <dbReference type="ARBA" id="ARBA00022679"/>
    </source>
</evidence>
<dbReference type="SMART" id="SM00388">
    <property type="entry name" value="HisKA"/>
    <property type="match status" value="1"/>
</dbReference>
<dbReference type="EC" id="2.7.13.3" evidence="14"/>
<keyword evidence="13 14" id="KW-0472">Membrane</keyword>
<evidence type="ECO:0000256" key="14">
    <source>
        <dbReference type="RuleBase" id="RU364088"/>
    </source>
</evidence>
<evidence type="ECO:0000256" key="3">
    <source>
        <dbReference type="ARBA" id="ARBA00022475"/>
    </source>
</evidence>
<evidence type="ECO:0000256" key="9">
    <source>
        <dbReference type="ARBA" id="ARBA00022777"/>
    </source>
</evidence>
<dbReference type="Gene3D" id="3.30.565.10">
    <property type="entry name" value="Histidine kinase-like ATPase, C-terminal domain"/>
    <property type="match status" value="1"/>
</dbReference>
<keyword evidence="5" id="KW-0597">Phosphoprotein</keyword>
<evidence type="ECO:0000256" key="1">
    <source>
        <dbReference type="ARBA" id="ARBA00000085"/>
    </source>
</evidence>
<evidence type="ECO:0000259" key="16">
    <source>
        <dbReference type="PROSITE" id="PS50885"/>
    </source>
</evidence>
<keyword evidence="7 14" id="KW-0812">Transmembrane</keyword>
<dbReference type="AlphaFoldDB" id="A0A7X0PBA7"/>
<keyword evidence="18" id="KW-1185">Reference proteome</keyword>
<dbReference type="InterPro" id="IPR050428">
    <property type="entry name" value="TCS_sensor_his_kinase"/>
</dbReference>
<proteinExistence type="predicted"/>
<dbReference type="FunFam" id="1.10.287.130:FF:000001">
    <property type="entry name" value="Two-component sensor histidine kinase"/>
    <property type="match status" value="1"/>
</dbReference>
<keyword evidence="10 14" id="KW-0067">ATP-binding</keyword>
<feature type="transmembrane region" description="Helical" evidence="14">
    <location>
        <begin position="163"/>
        <end position="182"/>
    </location>
</feature>
<dbReference type="GO" id="GO:0005886">
    <property type="term" value="C:plasma membrane"/>
    <property type="evidence" value="ECO:0007669"/>
    <property type="project" value="UniProtKB-SubCell"/>
</dbReference>
<dbReference type="Pfam" id="PF00672">
    <property type="entry name" value="HAMP"/>
    <property type="match status" value="1"/>
</dbReference>
<dbReference type="InterPro" id="IPR003661">
    <property type="entry name" value="HisK_dim/P_dom"/>
</dbReference>
<comment type="function">
    <text evidence="14">Member of a two-component regulatory system.</text>
</comment>
<dbReference type="InterPro" id="IPR003594">
    <property type="entry name" value="HATPase_dom"/>
</dbReference>
<dbReference type="Pfam" id="PF00512">
    <property type="entry name" value="HisKA"/>
    <property type="match status" value="1"/>
</dbReference>
<dbReference type="SUPFAM" id="SSF47384">
    <property type="entry name" value="Homodimeric domain of signal transducing histidine kinase"/>
    <property type="match status" value="1"/>
</dbReference>
<evidence type="ECO:0000313" key="17">
    <source>
        <dbReference type="EMBL" id="MBB6558728.1"/>
    </source>
</evidence>
<dbReference type="RefSeq" id="WP_184856156.1">
    <property type="nucleotide sequence ID" value="NZ_JACHLK010000002.1"/>
</dbReference>
<keyword evidence="6 14" id="KW-0808">Transferase</keyword>
<keyword evidence="3 14" id="KW-1003">Cell membrane</keyword>
<dbReference type="Pfam" id="PF02518">
    <property type="entry name" value="HATPase_c"/>
    <property type="match status" value="1"/>
</dbReference>
<dbReference type="PANTHER" id="PTHR45436">
    <property type="entry name" value="SENSOR HISTIDINE KINASE YKOH"/>
    <property type="match status" value="1"/>
</dbReference>
<dbReference type="Pfam" id="PF21085">
    <property type="entry name" value="CusS"/>
    <property type="match status" value="1"/>
</dbReference>
<evidence type="ECO:0000256" key="2">
    <source>
        <dbReference type="ARBA" id="ARBA00004429"/>
    </source>
</evidence>
<evidence type="ECO:0000256" key="8">
    <source>
        <dbReference type="ARBA" id="ARBA00022741"/>
    </source>
</evidence>
<keyword evidence="4 14" id="KW-0997">Cell inner membrane</keyword>
<feature type="domain" description="Histidine kinase" evidence="15">
    <location>
        <begin position="244"/>
        <end position="458"/>
    </location>
</feature>
<dbReference type="InterPro" id="IPR004358">
    <property type="entry name" value="Sig_transdc_His_kin-like_C"/>
</dbReference>
<comment type="caution">
    <text evidence="17">The sequence shown here is derived from an EMBL/GenBank/DDBJ whole genome shotgun (WGS) entry which is preliminary data.</text>
</comment>
<dbReference type="InterPro" id="IPR048590">
    <property type="entry name" value="CusS-like_sensor"/>
</dbReference>
<dbReference type="GO" id="GO:0005524">
    <property type="term" value="F:ATP binding"/>
    <property type="evidence" value="ECO:0007669"/>
    <property type="project" value="UniProtKB-KW"/>
</dbReference>
<sequence length="468" mass="51582">MSAPYSLTTRLTVFFTLASAFVLIGLGTLVAISIDRHFVELDRDALRDKIHLMREVIGKSKSPQDLQTRMDDVLHSHEGLFVSVTRGSEALYSTPGFEFPGGMPEMVRGARLGVAAWHAGTREVRGMYEVLSAPGGGDLPLQVSVALDIAHHKHFMHDLIRVLAVYVALATLVAGVLGWWAARNGLAPLRAMRSRAMAITAKRLDERMPSQEFPIEMADLATTLNEMLRRLKEDFDRLSEFSSDLAHELRTPINNLMTQTQVTLGQSRSADQYRDILASNAEEYQRLARMVADMLFLAKADHGLILPSTEKIAVHAEAQALFDFYEALAEEKQVQLKLLGAAEISGDQLMLRRALSNLLSNAVRYTPAGESVVVEISGDVHGTTVDVINHGPTIDAQMIPRLFDRFFRADKSRKQLDSDGAGLGLSITQAIVQAHRGRMSVSSESGRTCFSMFFPSTHSVGKHQTTNA</sequence>
<reference evidence="17 18" key="1">
    <citation type="submission" date="2020-08" db="EMBL/GenBank/DDBJ databases">
        <title>Functional genomics of gut bacteria from endangered species of beetles.</title>
        <authorList>
            <person name="Carlos-Shanley C."/>
        </authorList>
    </citation>
    <scope>NUCLEOTIDE SEQUENCE [LARGE SCALE GENOMIC DNA]</scope>
    <source>
        <strain evidence="17 18">S00198</strain>
    </source>
</reference>
<feature type="transmembrane region" description="Helical" evidence="14">
    <location>
        <begin position="12"/>
        <end position="34"/>
    </location>
</feature>
<evidence type="ECO:0000313" key="18">
    <source>
        <dbReference type="Proteomes" id="UP000575083"/>
    </source>
</evidence>
<dbReference type="PANTHER" id="PTHR45436:SF15">
    <property type="entry name" value="SENSOR HISTIDINE KINASE CUSS"/>
    <property type="match status" value="1"/>
</dbReference>
<dbReference type="InterPro" id="IPR005467">
    <property type="entry name" value="His_kinase_dom"/>
</dbReference>
<comment type="subcellular location">
    <subcellularLocation>
        <location evidence="2">Cell inner membrane</location>
        <topology evidence="2">Multi-pass membrane protein</topology>
    </subcellularLocation>
</comment>
<evidence type="ECO:0000256" key="11">
    <source>
        <dbReference type="ARBA" id="ARBA00022989"/>
    </source>
</evidence>
<protein>
    <recommendedName>
        <fullName evidence="14">Sensor protein</fullName>
        <ecNumber evidence="14">2.7.13.3</ecNumber>
    </recommendedName>
</protein>
<dbReference type="SUPFAM" id="SSF55874">
    <property type="entry name" value="ATPase domain of HSP90 chaperone/DNA topoisomerase II/histidine kinase"/>
    <property type="match status" value="1"/>
</dbReference>
<keyword evidence="9 14" id="KW-0418">Kinase</keyword>
<dbReference type="SMART" id="SM00304">
    <property type="entry name" value="HAMP"/>
    <property type="match status" value="1"/>
</dbReference>
<keyword evidence="8 14" id="KW-0547">Nucleotide-binding</keyword>
<evidence type="ECO:0000259" key="15">
    <source>
        <dbReference type="PROSITE" id="PS50109"/>
    </source>
</evidence>
<feature type="domain" description="HAMP" evidence="16">
    <location>
        <begin position="183"/>
        <end position="236"/>
    </location>
</feature>
<accession>A0A7X0PBA7</accession>
<dbReference type="PROSITE" id="PS50885">
    <property type="entry name" value="HAMP"/>
    <property type="match status" value="1"/>
</dbReference>
<comment type="catalytic activity">
    <reaction evidence="1 14">
        <text>ATP + protein L-histidine = ADP + protein N-phospho-L-histidine.</text>
        <dbReference type="EC" id="2.7.13.3"/>
    </reaction>
</comment>
<keyword evidence="12 14" id="KW-0902">Two-component regulatory system</keyword>
<dbReference type="EMBL" id="JACHLK010000002">
    <property type="protein sequence ID" value="MBB6558728.1"/>
    <property type="molecule type" value="Genomic_DNA"/>
</dbReference>
<name>A0A7X0PBA7_9BURK</name>
<dbReference type="SMART" id="SM00387">
    <property type="entry name" value="HATPase_c"/>
    <property type="match status" value="1"/>
</dbReference>
<evidence type="ECO:0000256" key="7">
    <source>
        <dbReference type="ARBA" id="ARBA00022692"/>
    </source>
</evidence>
<organism evidence="17 18">
    <name type="scientific">Acidovorax soli</name>
    <dbReference type="NCBI Taxonomy" id="592050"/>
    <lineage>
        <taxon>Bacteria</taxon>
        <taxon>Pseudomonadati</taxon>
        <taxon>Pseudomonadota</taxon>
        <taxon>Betaproteobacteria</taxon>
        <taxon>Burkholderiales</taxon>
        <taxon>Comamonadaceae</taxon>
        <taxon>Acidovorax</taxon>
    </lineage>
</organism>
<evidence type="ECO:0000256" key="4">
    <source>
        <dbReference type="ARBA" id="ARBA00022519"/>
    </source>
</evidence>